<keyword evidence="8 13" id="KW-0324">Glycolysis</keyword>
<dbReference type="GO" id="GO:0005829">
    <property type="term" value="C:cytosol"/>
    <property type="evidence" value="ECO:0007669"/>
    <property type="project" value="TreeGrafter"/>
</dbReference>
<name>A0A7H9CFW1_9BACT</name>
<protein>
    <recommendedName>
        <fullName evidence="5 13">Fructose-bisphosphate aldolase</fullName>
        <shortName evidence="13">FBP aldolase</shortName>
        <ecNumber evidence="5 13">4.1.2.13</ecNumber>
    </recommendedName>
</protein>
<evidence type="ECO:0000256" key="1">
    <source>
        <dbReference type="ARBA" id="ARBA00000441"/>
    </source>
</evidence>
<dbReference type="RefSeq" id="WP_178696598.1">
    <property type="nucleotide sequence ID" value="NZ_CP049075.1"/>
</dbReference>
<dbReference type="GO" id="GO:0006096">
    <property type="term" value="P:glycolytic process"/>
    <property type="evidence" value="ECO:0007669"/>
    <property type="project" value="UniProtKB-UniPathway"/>
</dbReference>
<comment type="catalytic activity">
    <reaction evidence="1 13">
        <text>beta-D-fructose 1,6-bisphosphate = D-glyceraldehyde 3-phosphate + dihydroxyacetone phosphate</text>
        <dbReference type="Rhea" id="RHEA:14729"/>
        <dbReference type="ChEBI" id="CHEBI:32966"/>
        <dbReference type="ChEBI" id="CHEBI:57642"/>
        <dbReference type="ChEBI" id="CHEBI:59776"/>
        <dbReference type="EC" id="4.1.2.13"/>
    </reaction>
</comment>
<feature type="binding site" evidence="12">
    <location>
        <position position="145"/>
    </location>
    <ligand>
        <name>Zn(2+)</name>
        <dbReference type="ChEBI" id="CHEBI:29105"/>
        <label>2</label>
    </ligand>
</feature>
<evidence type="ECO:0000256" key="4">
    <source>
        <dbReference type="ARBA" id="ARBA00011738"/>
    </source>
</evidence>
<dbReference type="NCBIfam" id="NF006628">
    <property type="entry name" value="PRK09197.1"/>
    <property type="match status" value="1"/>
</dbReference>
<dbReference type="PROSITE" id="PS00806">
    <property type="entry name" value="ALDOLASE_CLASS_II_2"/>
    <property type="match status" value="1"/>
</dbReference>
<dbReference type="GO" id="GO:0004332">
    <property type="term" value="F:fructose-bisphosphate aldolase activity"/>
    <property type="evidence" value="ECO:0007669"/>
    <property type="project" value="UniProtKB-EC"/>
</dbReference>
<proteinExistence type="inferred from homology"/>
<dbReference type="PIRSF" id="PIRSF001359">
    <property type="entry name" value="F_bP_aldolase_II"/>
    <property type="match status" value="1"/>
</dbReference>
<evidence type="ECO:0000256" key="11">
    <source>
        <dbReference type="PIRSR" id="PIRSR001359-2"/>
    </source>
</evidence>
<keyword evidence="6 12" id="KW-0479">Metal-binding</keyword>
<dbReference type="PANTHER" id="PTHR30559:SF0">
    <property type="entry name" value="FRUCTOSE-BISPHOSPHATE ALDOLASE"/>
    <property type="match status" value="1"/>
</dbReference>
<dbReference type="PROSITE" id="PS00602">
    <property type="entry name" value="ALDOLASE_CLASS_II_1"/>
    <property type="match status" value="1"/>
</dbReference>
<evidence type="ECO:0000256" key="3">
    <source>
        <dbReference type="ARBA" id="ARBA00005812"/>
    </source>
</evidence>
<dbReference type="Pfam" id="PF01116">
    <property type="entry name" value="F_bP_aldolase"/>
    <property type="match status" value="1"/>
</dbReference>
<feature type="binding site" evidence="12">
    <location>
        <position position="175"/>
    </location>
    <ligand>
        <name>Zn(2+)</name>
        <dbReference type="ChEBI" id="CHEBI:29105"/>
        <label>2</label>
    </ligand>
</feature>
<dbReference type="Gene3D" id="3.20.20.70">
    <property type="entry name" value="Aldolase class I"/>
    <property type="match status" value="1"/>
</dbReference>
<evidence type="ECO:0000256" key="7">
    <source>
        <dbReference type="ARBA" id="ARBA00022833"/>
    </source>
</evidence>
<evidence type="ECO:0000256" key="5">
    <source>
        <dbReference type="ARBA" id="ARBA00013068"/>
    </source>
</evidence>
<dbReference type="NCBIfam" id="TIGR00167">
    <property type="entry name" value="cbbA"/>
    <property type="match status" value="1"/>
</dbReference>
<feature type="binding site" evidence="11">
    <location>
        <begin position="267"/>
        <end position="269"/>
    </location>
    <ligand>
        <name>dihydroxyacetone phosphate</name>
        <dbReference type="ChEBI" id="CHEBI:57642"/>
    </ligand>
</feature>
<sequence>MGALSLVPAGVLTGTQANAIYEYAKEEGFAIPAVNIVGSNSLNAVLETAKKVNSPVIIQLSNGGASFYAGKGINGTNEIGIGDAIGAIAAAQHAHLLSEHYGVPVILHTDHAAKKLLPWIDTLIQANKDTRNNIGKPLFSSHMLDLSEESLDENLKTCKKYLKILSSLDICLEIELGVTGGEEDGVDNTNIDNAKLYTQPEDVAKAYKELGEISPLFSIAASFGNVHGVYKPGNVILRPEILKNSQEYIVNKFATKSHKPVNFVFHGGSGSDISDIKAAINYGVVKMNIDTDTQWAFWDGVREYEASNHDYLQAQIGNPSGDDKPNKKYYDPRKWLRAGEENLSKRLEIAFENLNCIGRN</sequence>
<evidence type="ECO:0000256" key="12">
    <source>
        <dbReference type="PIRSR" id="PIRSR001359-3"/>
    </source>
</evidence>
<comment type="subunit">
    <text evidence="4">Homodimer.</text>
</comment>
<evidence type="ECO:0000313" key="14">
    <source>
        <dbReference type="EMBL" id="QLI04976.1"/>
    </source>
</evidence>
<reference evidence="14 15" key="1">
    <citation type="submission" date="2020-02" db="EMBL/GenBank/DDBJ databases">
        <title>Complete genome sequence of the novel Campylobacter species Candidatus Campylobacter infans.</title>
        <authorList>
            <person name="Duim B."/>
            <person name="Zomer A."/>
            <person name="van der Graaf L."/>
            <person name="Wagenaar J."/>
        </authorList>
    </citation>
    <scope>NUCLEOTIDE SEQUENCE [LARGE SCALE GENOMIC DNA]</scope>
    <source>
        <strain evidence="14 15">19S00001</strain>
    </source>
</reference>
<dbReference type="EC" id="4.1.2.13" evidence="5 13"/>
<dbReference type="CDD" id="cd00946">
    <property type="entry name" value="FBP_aldolase_IIA"/>
    <property type="match status" value="1"/>
</dbReference>
<comment type="pathway">
    <text evidence="2 13">Carbohydrate degradation; glycolysis; D-glyceraldehyde 3-phosphate and glycerone phosphate from D-glucose: step 4/4.</text>
</comment>
<dbReference type="AlphaFoldDB" id="A0A7H9CFW1"/>
<dbReference type="InterPro" id="IPR013785">
    <property type="entry name" value="Aldolase_TIM"/>
</dbReference>
<feature type="binding site" evidence="12">
    <location>
        <position position="227"/>
    </location>
    <ligand>
        <name>Zn(2+)</name>
        <dbReference type="ChEBI" id="CHEBI:29105"/>
        <label>1</label>
        <note>catalytic</note>
    </ligand>
</feature>
<feature type="active site" description="Proton donor" evidence="10">
    <location>
        <position position="110"/>
    </location>
</feature>
<dbReference type="InterPro" id="IPR006411">
    <property type="entry name" value="Fruct_bisP_bact"/>
</dbReference>
<dbReference type="SUPFAM" id="SSF51569">
    <property type="entry name" value="Aldolase"/>
    <property type="match status" value="1"/>
</dbReference>
<feature type="binding site" evidence="11">
    <location>
        <position position="228"/>
    </location>
    <ligand>
        <name>dihydroxyacetone phosphate</name>
        <dbReference type="ChEBI" id="CHEBI:57642"/>
    </ligand>
</feature>
<dbReference type="GO" id="GO:0008270">
    <property type="term" value="F:zinc ion binding"/>
    <property type="evidence" value="ECO:0007669"/>
    <property type="project" value="UniProtKB-UniRule"/>
</dbReference>
<dbReference type="GO" id="GO:0006094">
    <property type="term" value="P:gluconeogenesis"/>
    <property type="evidence" value="ECO:0007669"/>
    <property type="project" value="TreeGrafter"/>
</dbReference>
<feature type="binding site" evidence="12">
    <location>
        <position position="266"/>
    </location>
    <ligand>
        <name>Zn(2+)</name>
        <dbReference type="ChEBI" id="CHEBI:29105"/>
        <label>1</label>
        <note>catalytic</note>
    </ligand>
</feature>
<evidence type="ECO:0000256" key="10">
    <source>
        <dbReference type="PIRSR" id="PIRSR001359-1"/>
    </source>
</evidence>
<keyword evidence="9 13" id="KW-0456">Lyase</keyword>
<dbReference type="Proteomes" id="UP000509414">
    <property type="component" value="Chromosome"/>
</dbReference>
<comment type="function">
    <text evidence="13">Catalyzes the aldol condensation of dihydroxyacetone phosphate (DHAP or glycerone-phosphate) with glyceraldehyde 3-phosphate (G3P) to form fructose 1,6-bisphosphate (FBP) in gluconeogenesis and the reverse reaction in glycolysis.</text>
</comment>
<evidence type="ECO:0000313" key="15">
    <source>
        <dbReference type="Proteomes" id="UP000509414"/>
    </source>
</evidence>
<feature type="binding site" evidence="12">
    <location>
        <position position="111"/>
    </location>
    <ligand>
        <name>Zn(2+)</name>
        <dbReference type="ChEBI" id="CHEBI:29105"/>
        <label>1</label>
        <note>catalytic</note>
    </ligand>
</feature>
<dbReference type="InterPro" id="IPR000771">
    <property type="entry name" value="FBA_II"/>
</dbReference>
<evidence type="ECO:0000256" key="9">
    <source>
        <dbReference type="ARBA" id="ARBA00023239"/>
    </source>
</evidence>
<comment type="similarity">
    <text evidence="3 13">Belongs to the class II fructose-bisphosphate aldolase family.</text>
</comment>
<dbReference type="UniPathway" id="UPA00109">
    <property type="reaction ID" value="UER00183"/>
</dbReference>
<evidence type="ECO:0000256" key="6">
    <source>
        <dbReference type="ARBA" id="ARBA00022723"/>
    </source>
</evidence>
<organism evidence="14 15">
    <name type="scientific">Candidatus Campylobacter infans</name>
    <dbReference type="NCBI Taxonomy" id="2561898"/>
    <lineage>
        <taxon>Bacteria</taxon>
        <taxon>Pseudomonadati</taxon>
        <taxon>Campylobacterota</taxon>
        <taxon>Epsilonproteobacteria</taxon>
        <taxon>Campylobacterales</taxon>
        <taxon>Campylobacteraceae</taxon>
        <taxon>Campylobacter</taxon>
    </lineage>
</organism>
<accession>A0A7H9CFW1</accession>
<dbReference type="FunFam" id="3.20.20.70:FF:000013">
    <property type="entry name" value="Class II fructose-bisphosphate aldolase"/>
    <property type="match status" value="1"/>
</dbReference>
<dbReference type="KEGG" id="cinf:CINF_0447"/>
<dbReference type="NCBIfam" id="TIGR01520">
    <property type="entry name" value="FruBisAldo_II_A"/>
    <property type="match status" value="1"/>
</dbReference>
<comment type="cofactor">
    <cofactor evidence="12 13">
        <name>Zn(2+)</name>
        <dbReference type="ChEBI" id="CHEBI:29105"/>
    </cofactor>
    <text evidence="12 13">Binds 2 Zn(2+) ions per subunit. One is catalytic and the other provides a structural contribution.</text>
</comment>
<keyword evidence="7 12" id="KW-0862">Zinc</keyword>
<evidence type="ECO:0000256" key="13">
    <source>
        <dbReference type="RuleBase" id="RU366023"/>
    </source>
</evidence>
<evidence type="ECO:0000256" key="2">
    <source>
        <dbReference type="ARBA" id="ARBA00004714"/>
    </source>
</evidence>
<dbReference type="PANTHER" id="PTHR30559">
    <property type="entry name" value="FRUCTOSE-BISPHOSPHATE ALDOLASE CLASS 2"/>
    <property type="match status" value="1"/>
</dbReference>
<evidence type="ECO:0000256" key="8">
    <source>
        <dbReference type="ARBA" id="ARBA00023152"/>
    </source>
</evidence>
<keyword evidence="15" id="KW-1185">Reference proteome</keyword>
<feature type="binding site" evidence="11">
    <location>
        <begin position="288"/>
        <end position="291"/>
    </location>
    <ligand>
        <name>dihydroxyacetone phosphate</name>
        <dbReference type="ChEBI" id="CHEBI:57642"/>
    </ligand>
</feature>
<dbReference type="EMBL" id="CP049075">
    <property type="protein sequence ID" value="QLI04976.1"/>
    <property type="molecule type" value="Genomic_DNA"/>
</dbReference>
<gene>
    <name evidence="14" type="primary">fbaA</name>
    <name evidence="14" type="ORF">CINF_0447</name>
</gene>